<comment type="caution">
    <text evidence="2">The sequence shown here is derived from an EMBL/GenBank/DDBJ whole genome shotgun (WGS) entry which is preliminary data.</text>
</comment>
<evidence type="ECO:0000313" key="2">
    <source>
        <dbReference type="EMBL" id="GAB1226292.1"/>
    </source>
</evidence>
<feature type="compositionally biased region" description="Polar residues" evidence="1">
    <location>
        <begin position="171"/>
        <end position="184"/>
    </location>
</feature>
<feature type="region of interest" description="Disordered" evidence="1">
    <location>
        <begin position="157"/>
        <end position="189"/>
    </location>
</feature>
<accession>A0ABQ0DU22</accession>
<sequence length="281" mass="32334">MSKNISPFKRTSLADRINLDEISLINEKKPNKRHNEENIIQIGRNKKLIERIKKLSQEKLKTIYEILFGTSHGSTNLLKEILNFKGYNHITKESPEVIKKLIMKRLLQRPKEDVKFFAKTFKLSLNEEYNELCSNISDFIFNPYLVDVNVISPNVTQDASTKTPLPHVPIVSTTENQSPKTLKPQSKRKLKEEMVLENLKTPKSEVEQLIIELQKDIEMALGYSMKIPQRPSQINDLNKDLKKESKIPSASSVQKKSTKRQSIVMKIGGSEDTTELEEFVL</sequence>
<dbReference type="EMBL" id="BAAFRS010000284">
    <property type="protein sequence ID" value="GAB1226292.1"/>
    <property type="molecule type" value="Genomic_DNA"/>
</dbReference>
<evidence type="ECO:0000313" key="3">
    <source>
        <dbReference type="Proteomes" id="UP001628156"/>
    </source>
</evidence>
<proteinExistence type="predicted"/>
<evidence type="ECO:0000256" key="1">
    <source>
        <dbReference type="SAM" id="MobiDB-lite"/>
    </source>
</evidence>
<protein>
    <submittedName>
        <fullName evidence="2">Uncharacterized protein</fullName>
    </submittedName>
</protein>
<name>A0ABQ0DU22_9EUKA</name>
<gene>
    <name evidence="2" type="ORF">ENUP19_0284G0015</name>
</gene>
<keyword evidence="3" id="KW-1185">Reference proteome</keyword>
<dbReference type="Proteomes" id="UP001628156">
    <property type="component" value="Unassembled WGS sequence"/>
</dbReference>
<reference evidence="2 3" key="1">
    <citation type="journal article" date="2019" name="PLoS Negl. Trop. Dis.">
        <title>Whole genome sequencing of Entamoeba nuttalli reveals mammalian host-related molecular signatures and a novel octapeptide-repeat surface protein.</title>
        <authorList>
            <person name="Tanaka M."/>
            <person name="Makiuchi T."/>
            <person name="Komiyama T."/>
            <person name="Shiina T."/>
            <person name="Osaki K."/>
            <person name="Tachibana H."/>
        </authorList>
    </citation>
    <scope>NUCLEOTIDE SEQUENCE [LARGE SCALE GENOMIC DNA]</scope>
    <source>
        <strain evidence="2 3">P19-061405</strain>
    </source>
</reference>
<organism evidence="2 3">
    <name type="scientific">Entamoeba nuttalli</name>
    <dbReference type="NCBI Taxonomy" id="412467"/>
    <lineage>
        <taxon>Eukaryota</taxon>
        <taxon>Amoebozoa</taxon>
        <taxon>Evosea</taxon>
        <taxon>Archamoebae</taxon>
        <taxon>Mastigamoebida</taxon>
        <taxon>Entamoebidae</taxon>
        <taxon>Entamoeba</taxon>
    </lineage>
</organism>